<comment type="cofactor">
    <cofactor evidence="1 7">
        <name>Mg(2+)</name>
        <dbReference type="ChEBI" id="CHEBI:18420"/>
    </cofactor>
</comment>
<dbReference type="PANTHER" id="PTHR35201">
    <property type="entry name" value="TERPENE SYNTHASE"/>
    <property type="match status" value="1"/>
</dbReference>
<sequence>MTTQARVLPTGPVGLGTDLARLFSVPPPKAAGSAGKASPTPKGSVTVPELYCPDAVRDDAALGAEVDRRLAVWGREEIGLPDEHVDKLGKCGYGRLIMLTHPDCDDPDRLLAAAKCAVAEWSVDDLYLDGDSAEPEPERLGPRLALAYAAMAPARVPPPPYREPVKERIREDLCLRMIHSAWKNLARYASHTQVFRLRHELAVMFVAYNQEAEWHITERVPPTWEFLLHRWENAFCPCMVLTDVVGGYEVPVFEYADPRVRRVFTTAGVASVLVNDLYSLEKEKEINGFDYSLPGVLVAQDGCTLQEAVDRTAELHDELVRFVESESALLSANHTPMLARFLTGVWNWMGGGKEWHATSRRYHKQESDNSDAA</sequence>
<dbReference type="RefSeq" id="WP_013017258.1">
    <property type="nucleotide sequence ID" value="NC_013947.1"/>
</dbReference>
<dbReference type="InterPro" id="IPR034686">
    <property type="entry name" value="Terpene_cyclase-like_2"/>
</dbReference>
<dbReference type="PANTHER" id="PTHR35201:SF4">
    <property type="entry name" value="BETA-PINACENE SYNTHASE-RELATED"/>
    <property type="match status" value="1"/>
</dbReference>
<dbReference type="SFLD" id="SFLDG01020">
    <property type="entry name" value="Terpene_Cyclase_Like_2"/>
    <property type="match status" value="1"/>
</dbReference>
<reference evidence="8 9" key="1">
    <citation type="journal article" date="2009" name="Stand. Genomic Sci.">
        <title>Complete genome sequence of Stackebrandtia nassauensis type strain (LLR-40K-21).</title>
        <authorList>
            <person name="Munk C."/>
            <person name="Lapidus A."/>
            <person name="Copeland A."/>
            <person name="Jando M."/>
            <person name="Mayilraj S."/>
            <person name="Glavina Del Rio T."/>
            <person name="Nolan M."/>
            <person name="Chen F."/>
            <person name="Lucas S."/>
            <person name="Tice H."/>
            <person name="Cheng J.F."/>
            <person name="Han C."/>
            <person name="Detter J.C."/>
            <person name="Bruce D."/>
            <person name="Goodwin L."/>
            <person name="Chain P."/>
            <person name="Pitluck S."/>
            <person name="Goker M."/>
            <person name="Ovchinikova G."/>
            <person name="Pati A."/>
            <person name="Ivanova N."/>
            <person name="Mavromatis K."/>
            <person name="Chen A."/>
            <person name="Palaniappan K."/>
            <person name="Land M."/>
            <person name="Hauser L."/>
            <person name="Chang Y.J."/>
            <person name="Jeffries C.D."/>
            <person name="Bristow J."/>
            <person name="Eisen J.A."/>
            <person name="Markowitz V."/>
            <person name="Hugenholtz P."/>
            <person name="Kyrpides N.C."/>
            <person name="Klenk H.P."/>
        </authorList>
    </citation>
    <scope>NUCLEOTIDE SEQUENCE [LARGE SCALE GENOMIC DNA]</scope>
    <source>
        <strain evidence="9">DSM 44728 / CIP 108903 / NRRL B-16338 / NBRC 102104 / LLR-40K-21</strain>
    </source>
</reference>
<dbReference type="KEGG" id="sna:Snas_1991"/>
<dbReference type="SUPFAM" id="SSF48576">
    <property type="entry name" value="Terpenoid synthases"/>
    <property type="match status" value="1"/>
</dbReference>
<dbReference type="OrthoDB" id="4567121at2"/>
<dbReference type="HOGENOM" id="CLU_047127_0_0_11"/>
<gene>
    <name evidence="8" type="ordered locus">Snas_1991</name>
</gene>
<dbReference type="Pfam" id="PF19086">
    <property type="entry name" value="Terpene_syn_C_2"/>
    <property type="match status" value="1"/>
</dbReference>
<evidence type="ECO:0000313" key="9">
    <source>
        <dbReference type="Proteomes" id="UP000000844"/>
    </source>
</evidence>
<keyword evidence="3 7" id="KW-0460">Magnesium</keyword>
<comment type="similarity">
    <text evidence="6">Belongs to the terpene synthase family. 2-methylisoborneol synthase subfamily.</text>
</comment>
<dbReference type="Gene3D" id="1.10.600.10">
    <property type="entry name" value="Farnesyl Diphosphate Synthase"/>
    <property type="match status" value="1"/>
</dbReference>
<dbReference type="GO" id="GO:0046872">
    <property type="term" value="F:metal ion binding"/>
    <property type="evidence" value="ECO:0007669"/>
    <property type="project" value="UniProtKB-KW"/>
</dbReference>
<dbReference type="STRING" id="446470.Snas_1991"/>
<dbReference type="GO" id="GO:0010333">
    <property type="term" value="F:terpene synthase activity"/>
    <property type="evidence" value="ECO:0007669"/>
    <property type="project" value="InterPro"/>
</dbReference>
<dbReference type="SFLD" id="SFLDS00005">
    <property type="entry name" value="Isoprenoid_Synthase_Type_I"/>
    <property type="match status" value="1"/>
</dbReference>
<evidence type="ECO:0000256" key="2">
    <source>
        <dbReference type="ARBA" id="ARBA00022723"/>
    </source>
</evidence>
<dbReference type="EC" id="4.2.3.-" evidence="7"/>
<evidence type="ECO:0000256" key="5">
    <source>
        <dbReference type="ARBA" id="ARBA00035573"/>
    </source>
</evidence>
<accession>D3PZL3</accession>
<dbReference type="EMBL" id="CP001778">
    <property type="protein sequence ID" value="ADD41687.1"/>
    <property type="molecule type" value="Genomic_DNA"/>
</dbReference>
<dbReference type="NCBIfam" id="NF041167">
    <property type="entry name" value="f2_encap_cargo2"/>
    <property type="match status" value="1"/>
</dbReference>
<evidence type="ECO:0000313" key="8">
    <source>
        <dbReference type="EMBL" id="ADD41687.1"/>
    </source>
</evidence>
<evidence type="ECO:0000256" key="3">
    <source>
        <dbReference type="ARBA" id="ARBA00022842"/>
    </source>
</evidence>
<dbReference type="eggNOG" id="COG3170">
    <property type="taxonomic scope" value="Bacteria"/>
</dbReference>
<evidence type="ECO:0000256" key="4">
    <source>
        <dbReference type="ARBA" id="ARBA00023239"/>
    </source>
</evidence>
<organism evidence="8 9">
    <name type="scientific">Stackebrandtia nassauensis (strain DSM 44728 / CIP 108903 / NRRL B-16338 / NBRC 102104 / LLR-40K-21)</name>
    <dbReference type="NCBI Taxonomy" id="446470"/>
    <lineage>
        <taxon>Bacteria</taxon>
        <taxon>Bacillati</taxon>
        <taxon>Actinomycetota</taxon>
        <taxon>Actinomycetes</taxon>
        <taxon>Glycomycetales</taxon>
        <taxon>Glycomycetaceae</taxon>
        <taxon>Stackebrandtia</taxon>
    </lineage>
</organism>
<dbReference type="Proteomes" id="UP000000844">
    <property type="component" value="Chromosome"/>
</dbReference>
<keyword evidence="2 7" id="KW-0479">Metal-binding</keyword>
<protein>
    <recommendedName>
        <fullName evidence="7">Terpene synthase</fullName>
        <ecNumber evidence="7">4.2.3.-</ecNumber>
    </recommendedName>
</protein>
<evidence type="ECO:0000256" key="7">
    <source>
        <dbReference type="RuleBase" id="RU366034"/>
    </source>
</evidence>
<dbReference type="InterPro" id="IPR008949">
    <property type="entry name" value="Isoprenoid_synthase_dom_sf"/>
</dbReference>
<proteinExistence type="inferred from homology"/>
<evidence type="ECO:0000256" key="6">
    <source>
        <dbReference type="ARBA" id="ARBA00035653"/>
    </source>
</evidence>
<name>D3PZL3_STANL</name>
<evidence type="ECO:0000256" key="1">
    <source>
        <dbReference type="ARBA" id="ARBA00001946"/>
    </source>
</evidence>
<keyword evidence="4 7" id="KW-0456">Lyase</keyword>
<dbReference type="GO" id="GO:0042214">
    <property type="term" value="P:terpene metabolic process"/>
    <property type="evidence" value="ECO:0007669"/>
    <property type="project" value="InterPro"/>
</dbReference>
<keyword evidence="9" id="KW-1185">Reference proteome</keyword>
<comment type="catalytic activity">
    <reaction evidence="5">
        <text>(E)-2-methylgeranyl diphosphate + H2O = 2-methylisoborneol + diphosphate</text>
        <dbReference type="Rhea" id="RHEA:32571"/>
        <dbReference type="ChEBI" id="CHEBI:15377"/>
        <dbReference type="ChEBI" id="CHEBI:33019"/>
        <dbReference type="ChEBI" id="CHEBI:61984"/>
        <dbReference type="ChEBI" id="CHEBI:61987"/>
        <dbReference type="EC" id="4.2.3.118"/>
    </reaction>
</comment>
<dbReference type="InterPro" id="IPR047945">
    <property type="entry name" value="MIB_synthase"/>
</dbReference>
<dbReference type="AlphaFoldDB" id="D3PZL3"/>